<name>A0A6M3LZ79_9ZZZZ</name>
<gene>
    <name evidence="1" type="ORF">MM171A00331_0005</name>
    <name evidence="2" type="ORF">MM171B00210_0023</name>
</gene>
<reference evidence="1" key="1">
    <citation type="submission" date="2020-03" db="EMBL/GenBank/DDBJ databases">
        <title>The deep terrestrial virosphere.</title>
        <authorList>
            <person name="Holmfeldt K."/>
            <person name="Nilsson E."/>
            <person name="Simone D."/>
            <person name="Lopez-Fernandez M."/>
            <person name="Wu X."/>
            <person name="de Brujin I."/>
            <person name="Lundin D."/>
            <person name="Andersson A."/>
            <person name="Bertilsson S."/>
            <person name="Dopson M."/>
        </authorList>
    </citation>
    <scope>NUCLEOTIDE SEQUENCE</scope>
    <source>
        <strain evidence="1">MM171A00331</strain>
        <strain evidence="2">MM171B00210</strain>
    </source>
</reference>
<dbReference type="EMBL" id="MT143697">
    <property type="protein sequence ID" value="QJB00588.1"/>
    <property type="molecule type" value="Genomic_DNA"/>
</dbReference>
<evidence type="ECO:0000313" key="1">
    <source>
        <dbReference type="EMBL" id="QJB00588.1"/>
    </source>
</evidence>
<sequence length="65" mass="7286">MSELKKLFVCVGLGSAGEKVENFEGEDLKVFIEGSDGHPILKVKDGDEPVGAFQRWDYWAKVKEE</sequence>
<proteinExistence type="predicted"/>
<evidence type="ECO:0000313" key="2">
    <source>
        <dbReference type="EMBL" id="QJB04712.1"/>
    </source>
</evidence>
<dbReference type="AlphaFoldDB" id="A0A6M3LZ79"/>
<accession>A0A6M3LZ79</accession>
<protein>
    <submittedName>
        <fullName evidence="1">Uncharacterized protein</fullName>
    </submittedName>
</protein>
<organism evidence="1">
    <name type="scientific">viral metagenome</name>
    <dbReference type="NCBI Taxonomy" id="1070528"/>
    <lineage>
        <taxon>unclassified sequences</taxon>
        <taxon>metagenomes</taxon>
        <taxon>organismal metagenomes</taxon>
    </lineage>
</organism>
<dbReference type="EMBL" id="MT143889">
    <property type="protein sequence ID" value="QJB04712.1"/>
    <property type="molecule type" value="Genomic_DNA"/>
</dbReference>